<dbReference type="InterPro" id="IPR019942">
    <property type="entry name" value="DapL/ALD1"/>
</dbReference>
<feature type="domain" description="Aminotransferase class I/classII large" evidence="6">
    <location>
        <begin position="143"/>
        <end position="482"/>
    </location>
</feature>
<dbReference type="Pfam" id="PF00155">
    <property type="entry name" value="Aminotran_1_2"/>
    <property type="match status" value="1"/>
</dbReference>
<evidence type="ECO:0000256" key="2">
    <source>
        <dbReference type="ARBA" id="ARBA00022576"/>
    </source>
</evidence>
<evidence type="ECO:0000259" key="6">
    <source>
        <dbReference type="Pfam" id="PF00155"/>
    </source>
</evidence>
<dbReference type="AlphaFoldDB" id="A0A5N5NPL2"/>
<accession>A0A5N5NPL2</accession>
<gene>
    <name evidence="7" type="ORF">DKX38_002456</name>
</gene>
<evidence type="ECO:0000256" key="3">
    <source>
        <dbReference type="ARBA" id="ARBA00022679"/>
    </source>
</evidence>
<comment type="similarity">
    <text evidence="5">Belongs to the class-I pyridoxal-phosphate-dependent aminotransferase family. LL-diaminopimelate aminotransferase subfamily.</text>
</comment>
<evidence type="ECO:0000313" key="8">
    <source>
        <dbReference type="Proteomes" id="UP000326939"/>
    </source>
</evidence>
<dbReference type="InterPro" id="IPR015422">
    <property type="entry name" value="PyrdxlP-dep_Trfase_small"/>
</dbReference>
<dbReference type="PANTHER" id="PTHR43144">
    <property type="entry name" value="AMINOTRANSFERASE"/>
    <property type="match status" value="1"/>
</dbReference>
<dbReference type="CDD" id="cd00609">
    <property type="entry name" value="AAT_like"/>
    <property type="match status" value="1"/>
</dbReference>
<organism evidence="7 8">
    <name type="scientific">Salix brachista</name>
    <dbReference type="NCBI Taxonomy" id="2182728"/>
    <lineage>
        <taxon>Eukaryota</taxon>
        <taxon>Viridiplantae</taxon>
        <taxon>Streptophyta</taxon>
        <taxon>Embryophyta</taxon>
        <taxon>Tracheophyta</taxon>
        <taxon>Spermatophyta</taxon>
        <taxon>Magnoliopsida</taxon>
        <taxon>eudicotyledons</taxon>
        <taxon>Gunneridae</taxon>
        <taxon>Pentapetalae</taxon>
        <taxon>rosids</taxon>
        <taxon>fabids</taxon>
        <taxon>Malpighiales</taxon>
        <taxon>Salicaceae</taxon>
        <taxon>Saliceae</taxon>
        <taxon>Salix</taxon>
    </lineage>
</organism>
<dbReference type="EMBL" id="VDCV01000002">
    <property type="protein sequence ID" value="KAB5568663.1"/>
    <property type="molecule type" value="Genomic_DNA"/>
</dbReference>
<comment type="caution">
    <text evidence="7">The sequence shown here is derived from an EMBL/GenBank/DDBJ whole genome shotgun (WGS) entry which is preliminary data.</text>
</comment>
<dbReference type="GO" id="GO:0030170">
    <property type="term" value="F:pyridoxal phosphate binding"/>
    <property type="evidence" value="ECO:0007669"/>
    <property type="project" value="InterPro"/>
</dbReference>
<sequence length="494" mass="54758">MTRVLEVTSGIWHSNPFSILPEKTYKGWKYCEKNKCLATASHETDEIPVFTDLRLLFPGLFTVRSPATREEELVSHFRIHSAFKYLKRNLGPVSMQQNVHVMSGHWTRVPRNVNMDGLRRGYLFPEISVRENEHARRNPDARLIRLGIGDTTQPIPDTITAAMAEHAYALSTTRGYRGYGAEQGDMELRMAIAETLYRGTGVKGSEIFVSDGAQCDISRLQMLLGSDVKVAVQDPSFPAYIDTSVIVGQSGKLEEKTGKYNNIVYMNCGAENNFFPDLSATPRTDVIFFCSPNNPTGSAASWKQLKQLVDFAKTNGSMIVYDSAYAAYISDESPRSIFEIPGAKEVAIEISSFSKFAGFTGVRLGWTVVPEELKYANGFPVIEDFNRIVCTCFNGASNIVQAGGLACLTGDGYQATFASLGLKVYGGENAPYVWVHFPGTCSWNVFDQILEKTHVVTVPGRGFGPGGEEYIRVSAFGHRENIMEASLRMKKLFN</sequence>
<dbReference type="GO" id="GO:0009862">
    <property type="term" value="P:systemic acquired resistance, salicylic acid mediated signaling pathway"/>
    <property type="evidence" value="ECO:0007669"/>
    <property type="project" value="UniProtKB-ARBA"/>
</dbReference>
<dbReference type="InterPro" id="IPR004839">
    <property type="entry name" value="Aminotransferase_I/II_large"/>
</dbReference>
<dbReference type="Proteomes" id="UP000326939">
    <property type="component" value="Chromosome 2"/>
</dbReference>
<evidence type="ECO:0000256" key="5">
    <source>
        <dbReference type="ARBA" id="ARBA00061511"/>
    </source>
</evidence>
<dbReference type="FunFam" id="3.40.640.10:FF:000099">
    <property type="entry name" value="LL-diaminopimelate aminotransferase, chloroplastic"/>
    <property type="match status" value="1"/>
</dbReference>
<protein>
    <recommendedName>
        <fullName evidence="6">Aminotransferase class I/classII large domain-containing protein</fullName>
    </recommendedName>
</protein>
<keyword evidence="3" id="KW-0808">Transferase</keyword>
<evidence type="ECO:0000256" key="1">
    <source>
        <dbReference type="ARBA" id="ARBA00001933"/>
    </source>
</evidence>
<comment type="cofactor">
    <cofactor evidence="1">
        <name>pyridoxal 5'-phosphate</name>
        <dbReference type="ChEBI" id="CHEBI:597326"/>
    </cofactor>
</comment>
<dbReference type="InterPro" id="IPR015424">
    <property type="entry name" value="PyrdxlP-dep_Trfase"/>
</dbReference>
<dbReference type="Gene3D" id="3.40.640.10">
    <property type="entry name" value="Type I PLP-dependent aspartate aminotransferase-like (Major domain)"/>
    <property type="match status" value="1"/>
</dbReference>
<evidence type="ECO:0000256" key="4">
    <source>
        <dbReference type="ARBA" id="ARBA00022898"/>
    </source>
</evidence>
<dbReference type="Gene3D" id="3.90.1150.10">
    <property type="entry name" value="Aspartate Aminotransferase, domain 1"/>
    <property type="match status" value="1"/>
</dbReference>
<evidence type="ECO:0000313" key="7">
    <source>
        <dbReference type="EMBL" id="KAB5568663.1"/>
    </source>
</evidence>
<dbReference type="SUPFAM" id="SSF53383">
    <property type="entry name" value="PLP-dependent transferases"/>
    <property type="match status" value="1"/>
</dbReference>
<dbReference type="GO" id="GO:0008483">
    <property type="term" value="F:transaminase activity"/>
    <property type="evidence" value="ECO:0007669"/>
    <property type="project" value="UniProtKB-KW"/>
</dbReference>
<reference evidence="8" key="1">
    <citation type="journal article" date="2019" name="Gigascience">
        <title>De novo genome assembly of the endangered Acer yangbiense, a plant species with extremely small populations endemic to Yunnan Province, China.</title>
        <authorList>
            <person name="Yang J."/>
            <person name="Wariss H.M."/>
            <person name="Tao L."/>
            <person name="Zhang R."/>
            <person name="Yun Q."/>
            <person name="Hollingsworth P."/>
            <person name="Dao Z."/>
            <person name="Luo G."/>
            <person name="Guo H."/>
            <person name="Ma Y."/>
            <person name="Sun W."/>
        </authorList>
    </citation>
    <scope>NUCLEOTIDE SEQUENCE [LARGE SCALE GENOMIC DNA]</scope>
    <source>
        <strain evidence="8">cv. br00</strain>
    </source>
</reference>
<keyword evidence="8" id="KW-1185">Reference proteome</keyword>
<name>A0A5N5NPL2_9ROSI</name>
<keyword evidence="2" id="KW-0032">Aminotransferase</keyword>
<dbReference type="NCBIfam" id="TIGR03542">
    <property type="entry name" value="DAPAT_plant"/>
    <property type="match status" value="1"/>
</dbReference>
<proteinExistence type="inferred from homology"/>
<dbReference type="InterPro" id="IPR015421">
    <property type="entry name" value="PyrdxlP-dep_Trfase_major"/>
</dbReference>
<keyword evidence="4" id="KW-0663">Pyridoxal phosphate</keyword>